<organism evidence="5 6">
    <name type="scientific">Lithohypha guttulata</name>
    <dbReference type="NCBI Taxonomy" id="1690604"/>
    <lineage>
        <taxon>Eukaryota</taxon>
        <taxon>Fungi</taxon>
        <taxon>Dikarya</taxon>
        <taxon>Ascomycota</taxon>
        <taxon>Pezizomycotina</taxon>
        <taxon>Eurotiomycetes</taxon>
        <taxon>Chaetothyriomycetidae</taxon>
        <taxon>Chaetothyriales</taxon>
        <taxon>Trichomeriaceae</taxon>
        <taxon>Lithohypha</taxon>
    </lineage>
</organism>
<evidence type="ECO:0000256" key="2">
    <source>
        <dbReference type="ARBA" id="ARBA00022801"/>
    </source>
</evidence>
<feature type="domain" description="Acyl-CoA thioesterase-like C-terminal" evidence="4">
    <location>
        <begin position="184"/>
        <end position="290"/>
    </location>
</feature>
<dbReference type="InterPro" id="IPR049449">
    <property type="entry name" value="TesB_ACOT8-like_N"/>
</dbReference>
<dbReference type="Proteomes" id="UP001309876">
    <property type="component" value="Unassembled WGS sequence"/>
</dbReference>
<dbReference type="GO" id="GO:0047617">
    <property type="term" value="F:fatty acyl-CoA hydrolase activity"/>
    <property type="evidence" value="ECO:0007669"/>
    <property type="project" value="InterPro"/>
</dbReference>
<evidence type="ECO:0000259" key="3">
    <source>
        <dbReference type="Pfam" id="PF13622"/>
    </source>
</evidence>
<sequence>MTKLTFEESLQLKEISEDVFENVHQIWTWPGSGTAPGPALMSLAAAAASRTAPDNFTLDSLHTDFLNAPNVKSPMRFHVIRLSNGRRFAVRSVMAKQGQTMLYQVNITFVNTSPWTGRAMEYAVSRETTHKLSSITRDMLFPKGDLGPFIKIQRTQPVFKSDSEAPETGICTFVSQVTPIQAGPGSLSHILGVISLSDCWAISAPLQLNKITFGLPEIDDESQTLTENNVKVFTSLNHAVHFHVHGGFRADELIYTEVRTSWAKDGRAMLHSNLFSEDGVLIATCEQESFYVFKQDSASKSIAKL</sequence>
<dbReference type="EMBL" id="JAVRRJ010000002">
    <property type="protein sequence ID" value="KAK5087933.1"/>
    <property type="molecule type" value="Genomic_DNA"/>
</dbReference>
<evidence type="ECO:0000313" key="6">
    <source>
        <dbReference type="Proteomes" id="UP001309876"/>
    </source>
</evidence>
<dbReference type="PANTHER" id="PTHR11066:SF34">
    <property type="entry name" value="ACYL-COENZYME A THIOESTERASE 8"/>
    <property type="match status" value="1"/>
</dbReference>
<accession>A0AAN7T3G6</accession>
<dbReference type="SUPFAM" id="SSF54637">
    <property type="entry name" value="Thioesterase/thiol ester dehydrase-isomerase"/>
    <property type="match status" value="2"/>
</dbReference>
<proteinExistence type="inferred from homology"/>
<dbReference type="InterPro" id="IPR042171">
    <property type="entry name" value="Acyl-CoA_hotdog"/>
</dbReference>
<keyword evidence="6" id="KW-1185">Reference proteome</keyword>
<evidence type="ECO:0000313" key="5">
    <source>
        <dbReference type="EMBL" id="KAK5087933.1"/>
    </source>
</evidence>
<keyword evidence="2 5" id="KW-0378">Hydrolase</keyword>
<dbReference type="GO" id="GO:0006637">
    <property type="term" value="P:acyl-CoA metabolic process"/>
    <property type="evidence" value="ECO:0007669"/>
    <property type="project" value="InterPro"/>
</dbReference>
<gene>
    <name evidence="5" type="primary">TES1_2</name>
    <name evidence="5" type="ORF">LTR05_002149</name>
</gene>
<comment type="similarity">
    <text evidence="1">Belongs to the C/M/P thioester hydrolase family.</text>
</comment>
<dbReference type="PANTHER" id="PTHR11066">
    <property type="entry name" value="ACYL-COA THIOESTERASE"/>
    <property type="match status" value="1"/>
</dbReference>
<dbReference type="Gene3D" id="2.40.160.210">
    <property type="entry name" value="Acyl-CoA thioesterase, double hotdog domain"/>
    <property type="match status" value="1"/>
</dbReference>
<feature type="domain" description="Acyl-CoA thioesterase-like N-terminal HotDog" evidence="3">
    <location>
        <begin position="28"/>
        <end position="109"/>
    </location>
</feature>
<comment type="caution">
    <text evidence="5">The sequence shown here is derived from an EMBL/GenBank/DDBJ whole genome shotgun (WGS) entry which is preliminary data.</text>
</comment>
<dbReference type="GO" id="GO:0009062">
    <property type="term" value="P:fatty acid catabolic process"/>
    <property type="evidence" value="ECO:0007669"/>
    <property type="project" value="TreeGrafter"/>
</dbReference>
<reference evidence="5 6" key="1">
    <citation type="submission" date="2023-08" db="EMBL/GenBank/DDBJ databases">
        <title>Black Yeasts Isolated from many extreme environments.</title>
        <authorList>
            <person name="Coleine C."/>
            <person name="Stajich J.E."/>
            <person name="Selbmann L."/>
        </authorList>
    </citation>
    <scope>NUCLEOTIDE SEQUENCE [LARGE SCALE GENOMIC DNA]</scope>
    <source>
        <strain evidence="5 6">CCFEE 5910</strain>
    </source>
</reference>
<evidence type="ECO:0000259" key="4">
    <source>
        <dbReference type="Pfam" id="PF20789"/>
    </source>
</evidence>
<dbReference type="EC" id="3.1.2.2" evidence="5"/>
<dbReference type="InterPro" id="IPR049450">
    <property type="entry name" value="ACOT8-like_C"/>
</dbReference>
<protein>
    <submittedName>
        <fullName evidence="5">Acyl-CoA thioesterase</fullName>
        <ecNumber evidence="5">3.1.2.2</ecNumber>
    </submittedName>
</protein>
<dbReference type="AlphaFoldDB" id="A0AAN7T3G6"/>
<name>A0AAN7T3G6_9EURO</name>
<dbReference type="Pfam" id="PF13622">
    <property type="entry name" value="4HBT_3"/>
    <property type="match status" value="1"/>
</dbReference>
<dbReference type="InterPro" id="IPR003703">
    <property type="entry name" value="Acyl_CoA_thio"/>
</dbReference>
<evidence type="ECO:0000256" key="1">
    <source>
        <dbReference type="ARBA" id="ARBA00006538"/>
    </source>
</evidence>
<dbReference type="InterPro" id="IPR029069">
    <property type="entry name" value="HotDog_dom_sf"/>
</dbReference>
<dbReference type="CDD" id="cd03444">
    <property type="entry name" value="Thioesterase_II_repeat1"/>
    <property type="match status" value="1"/>
</dbReference>
<dbReference type="Pfam" id="PF20789">
    <property type="entry name" value="4HBT_3C"/>
    <property type="match status" value="1"/>
</dbReference>
<dbReference type="GO" id="GO:0005782">
    <property type="term" value="C:peroxisomal matrix"/>
    <property type="evidence" value="ECO:0007669"/>
    <property type="project" value="UniProtKB-SubCell"/>
</dbReference>